<dbReference type="OrthoDB" id="8693905at2759"/>
<dbReference type="PROSITE" id="PS00107">
    <property type="entry name" value="PROTEIN_KINASE_ATP"/>
    <property type="match status" value="1"/>
</dbReference>
<dbReference type="GO" id="GO:0005524">
    <property type="term" value="F:ATP binding"/>
    <property type="evidence" value="ECO:0007669"/>
    <property type="project" value="UniProtKB-UniRule"/>
</dbReference>
<organism evidence="13 14">
    <name type="scientific">Blastocystis sp. subtype 1 (strain ATCC 50177 / NandII)</name>
    <dbReference type="NCBI Taxonomy" id="478820"/>
    <lineage>
        <taxon>Eukaryota</taxon>
        <taxon>Sar</taxon>
        <taxon>Stramenopiles</taxon>
        <taxon>Bigyra</taxon>
        <taxon>Opalozoa</taxon>
        <taxon>Opalinata</taxon>
        <taxon>Blastocystidae</taxon>
        <taxon>Blastocystis</taxon>
    </lineage>
</organism>
<dbReference type="InterPro" id="IPR000719">
    <property type="entry name" value="Prot_kinase_dom"/>
</dbReference>
<gene>
    <name evidence="13" type="ORF">AV274_5610</name>
</gene>
<dbReference type="Gene3D" id="1.10.510.10">
    <property type="entry name" value="Transferase(Phosphotransferase) domain 1"/>
    <property type="match status" value="1"/>
</dbReference>
<keyword evidence="6 13" id="KW-0418">Kinase</keyword>
<evidence type="ECO:0000256" key="8">
    <source>
        <dbReference type="ARBA" id="ARBA00047899"/>
    </source>
</evidence>
<evidence type="ECO:0000256" key="3">
    <source>
        <dbReference type="ARBA" id="ARBA00022527"/>
    </source>
</evidence>
<feature type="domain" description="Protein kinase" evidence="12">
    <location>
        <begin position="11"/>
        <end position="262"/>
    </location>
</feature>
<evidence type="ECO:0000256" key="5">
    <source>
        <dbReference type="ARBA" id="ARBA00022741"/>
    </source>
</evidence>
<dbReference type="PANTHER" id="PTHR48012">
    <property type="entry name" value="STERILE20-LIKE KINASE, ISOFORM B-RELATED"/>
    <property type="match status" value="1"/>
</dbReference>
<protein>
    <recommendedName>
        <fullName evidence="2">non-specific serine/threonine protein kinase</fullName>
        <ecNumber evidence="2">2.7.11.1</ecNumber>
    </recommendedName>
</protein>
<keyword evidence="5 10" id="KW-0547">Nucleotide-binding</keyword>
<keyword evidence="3" id="KW-0723">Serine/threonine-protein kinase</keyword>
<feature type="binding site" evidence="10">
    <location>
        <position position="40"/>
    </location>
    <ligand>
        <name>ATP</name>
        <dbReference type="ChEBI" id="CHEBI:30616"/>
    </ligand>
</feature>
<evidence type="ECO:0000256" key="2">
    <source>
        <dbReference type="ARBA" id="ARBA00012513"/>
    </source>
</evidence>
<evidence type="ECO:0000259" key="12">
    <source>
        <dbReference type="PROSITE" id="PS50011"/>
    </source>
</evidence>
<dbReference type="PROSITE" id="PS50011">
    <property type="entry name" value="PROTEIN_KINASE_DOM"/>
    <property type="match status" value="1"/>
</dbReference>
<evidence type="ECO:0000256" key="9">
    <source>
        <dbReference type="ARBA" id="ARBA00048679"/>
    </source>
</evidence>
<dbReference type="EC" id="2.7.11.1" evidence="2"/>
<dbReference type="Proteomes" id="UP000078348">
    <property type="component" value="Unassembled WGS sequence"/>
</dbReference>
<evidence type="ECO:0000256" key="1">
    <source>
        <dbReference type="ARBA" id="ARBA00008874"/>
    </source>
</evidence>
<keyword evidence="7 10" id="KW-0067">ATP-binding</keyword>
<evidence type="ECO:0000256" key="6">
    <source>
        <dbReference type="ARBA" id="ARBA00022777"/>
    </source>
</evidence>
<dbReference type="FunFam" id="1.10.510.10:FF:000499">
    <property type="entry name" value="Serine/threonine-protein kinase KIC1"/>
    <property type="match status" value="1"/>
</dbReference>
<feature type="region of interest" description="Disordered" evidence="11">
    <location>
        <begin position="349"/>
        <end position="372"/>
    </location>
</feature>
<keyword evidence="14" id="KW-1185">Reference proteome</keyword>
<name>A0A196S8L4_BLAHN</name>
<comment type="catalytic activity">
    <reaction evidence="8">
        <text>L-threonyl-[protein] + ATP = O-phospho-L-threonyl-[protein] + ADP + H(+)</text>
        <dbReference type="Rhea" id="RHEA:46608"/>
        <dbReference type="Rhea" id="RHEA-COMP:11060"/>
        <dbReference type="Rhea" id="RHEA-COMP:11605"/>
        <dbReference type="ChEBI" id="CHEBI:15378"/>
        <dbReference type="ChEBI" id="CHEBI:30013"/>
        <dbReference type="ChEBI" id="CHEBI:30616"/>
        <dbReference type="ChEBI" id="CHEBI:61977"/>
        <dbReference type="ChEBI" id="CHEBI:456216"/>
        <dbReference type="EC" id="2.7.11.1"/>
    </reaction>
</comment>
<evidence type="ECO:0000313" key="13">
    <source>
        <dbReference type="EMBL" id="OAO12696.1"/>
    </source>
</evidence>
<evidence type="ECO:0000256" key="10">
    <source>
        <dbReference type="PROSITE-ProRule" id="PRU10141"/>
    </source>
</evidence>
<keyword evidence="4" id="KW-0808">Transferase</keyword>
<reference evidence="13 14" key="1">
    <citation type="submission" date="2016-05" db="EMBL/GenBank/DDBJ databases">
        <title>Nuclear genome of Blastocystis sp. subtype 1 NandII.</title>
        <authorList>
            <person name="Gentekaki E."/>
            <person name="Curtis B."/>
            <person name="Stairs C."/>
            <person name="Eme L."/>
            <person name="Herman E."/>
            <person name="Klimes V."/>
            <person name="Arias M.C."/>
            <person name="Elias M."/>
            <person name="Hilliou F."/>
            <person name="Klute M."/>
            <person name="Malik S.-B."/>
            <person name="Pightling A."/>
            <person name="Rachubinski R."/>
            <person name="Salas D."/>
            <person name="Schlacht A."/>
            <person name="Suga H."/>
            <person name="Archibald J."/>
            <person name="Ball S.G."/>
            <person name="Clark G."/>
            <person name="Dacks J."/>
            <person name="Van Der Giezen M."/>
            <person name="Tsaousis A."/>
            <person name="Roger A."/>
        </authorList>
    </citation>
    <scope>NUCLEOTIDE SEQUENCE [LARGE SCALE GENOMIC DNA]</scope>
    <source>
        <strain evidence="14">ATCC 50177 / NandII</strain>
    </source>
</reference>
<comment type="catalytic activity">
    <reaction evidence="9">
        <text>L-seryl-[protein] + ATP = O-phospho-L-seryl-[protein] + ADP + H(+)</text>
        <dbReference type="Rhea" id="RHEA:17989"/>
        <dbReference type="Rhea" id="RHEA-COMP:9863"/>
        <dbReference type="Rhea" id="RHEA-COMP:11604"/>
        <dbReference type="ChEBI" id="CHEBI:15378"/>
        <dbReference type="ChEBI" id="CHEBI:29999"/>
        <dbReference type="ChEBI" id="CHEBI:30616"/>
        <dbReference type="ChEBI" id="CHEBI:83421"/>
        <dbReference type="ChEBI" id="CHEBI:456216"/>
        <dbReference type="EC" id="2.7.11.1"/>
    </reaction>
</comment>
<comment type="similarity">
    <text evidence="1">Belongs to the protein kinase superfamily. STE Ser/Thr protein kinase family. STE20 subfamily.</text>
</comment>
<evidence type="ECO:0000256" key="4">
    <source>
        <dbReference type="ARBA" id="ARBA00022679"/>
    </source>
</evidence>
<dbReference type="InterPro" id="IPR011009">
    <property type="entry name" value="Kinase-like_dom_sf"/>
</dbReference>
<dbReference type="SUPFAM" id="SSF56112">
    <property type="entry name" value="Protein kinase-like (PK-like)"/>
    <property type="match status" value="1"/>
</dbReference>
<evidence type="ECO:0000313" key="14">
    <source>
        <dbReference type="Proteomes" id="UP000078348"/>
    </source>
</evidence>
<dbReference type="InterPro" id="IPR050629">
    <property type="entry name" value="STE20/SPS1-PAK"/>
</dbReference>
<dbReference type="Pfam" id="PF00069">
    <property type="entry name" value="Pkinase"/>
    <property type="match status" value="1"/>
</dbReference>
<dbReference type="PANTHER" id="PTHR48012:SF28">
    <property type="entry name" value="SERINE_THREONINE-PROTEIN KINASE PAKE-RELATED"/>
    <property type="match status" value="1"/>
</dbReference>
<accession>A0A196S8L4</accession>
<dbReference type="GO" id="GO:0004674">
    <property type="term" value="F:protein serine/threonine kinase activity"/>
    <property type="evidence" value="ECO:0007669"/>
    <property type="project" value="UniProtKB-KW"/>
</dbReference>
<dbReference type="GO" id="GO:0005737">
    <property type="term" value="C:cytoplasm"/>
    <property type="evidence" value="ECO:0007669"/>
    <property type="project" value="TreeGrafter"/>
</dbReference>
<dbReference type="SMART" id="SM00220">
    <property type="entry name" value="S_TKc"/>
    <property type="match status" value="1"/>
</dbReference>
<evidence type="ECO:0000256" key="7">
    <source>
        <dbReference type="ARBA" id="ARBA00022840"/>
    </source>
</evidence>
<dbReference type="InterPro" id="IPR017441">
    <property type="entry name" value="Protein_kinase_ATP_BS"/>
</dbReference>
<proteinExistence type="inferred from homology"/>
<comment type="caution">
    <text evidence="13">The sequence shown here is derived from an EMBL/GenBank/DDBJ whole genome shotgun (WGS) entry which is preliminary data.</text>
</comment>
<evidence type="ECO:0000256" key="11">
    <source>
        <dbReference type="SAM" id="MobiDB-lite"/>
    </source>
</evidence>
<dbReference type="STRING" id="478820.A0A196S8L4"/>
<dbReference type="EMBL" id="LXWW01000523">
    <property type="protein sequence ID" value="OAO12696.1"/>
    <property type="molecule type" value="Genomic_DNA"/>
</dbReference>
<dbReference type="AlphaFoldDB" id="A0A196S8L4"/>
<dbReference type="CDD" id="cd06612">
    <property type="entry name" value="STKc_MST1_2"/>
    <property type="match status" value="1"/>
</dbReference>
<sequence length="471" mass="52774">MSDQIDPEKIFEIQERIGEGSYGSVFKAVHVNTNRVVAIKIIPVESNMSALMQEIKILKSCKSDFIVSYYGSYYKGSDIWIVMEFCGYGSLSSLMLKGHFTLREDEIRYVISDVLMGVVYLHGQRKIHRDIKSGNILLNEDGVAKLADFGVSAQLDNTLSKRQTIIGTPFWMAPEVIQQAKYDYKADIWSLGITAIELAEGVPPHSNIPPMQAIFMIPNREPPRLREPQKWSPEFNDFIARCLVKDPNERASGEELLEHPFVKATCERLRRGHGKSGTLLNMVRRLRELRSSVKKEKKKPVVYDEGHGVNDVLHEEAEERAMDTVQVKEAAHPTPHAVAKPPVKPVVLPQSATPSQRPASPEAYAPSKPRLPVQPVTGRAPVILPSYKQAAVANVPLNLEAITMKALPEIPTTRPADNSKRIEWVKYNHVLRGMQQQFKSDFQNLVVGYSQGMNDIIEKMNALSASNEEGA</sequence>